<name>A0A370GZT0_9NOCA</name>
<comment type="caution">
    <text evidence="1">The sequence shown here is derived from an EMBL/GenBank/DDBJ whole genome shotgun (WGS) entry which is preliminary data.</text>
</comment>
<evidence type="ECO:0000313" key="2">
    <source>
        <dbReference type="Proteomes" id="UP000255355"/>
    </source>
</evidence>
<dbReference type="Proteomes" id="UP000255355">
    <property type="component" value="Unassembled WGS sequence"/>
</dbReference>
<sequence length="36" mass="4120">MVVYPSRSHLTNLDRLVEDTFEYLHPGPSRVHAANP</sequence>
<protein>
    <submittedName>
        <fullName evidence="1">Uncharacterized protein</fullName>
    </submittedName>
</protein>
<keyword evidence="2" id="KW-1185">Reference proteome</keyword>
<gene>
    <name evidence="1" type="ORF">DFR68_107303</name>
</gene>
<dbReference type="AlphaFoldDB" id="A0A370GZT0"/>
<proteinExistence type="predicted"/>
<evidence type="ECO:0000313" key="1">
    <source>
        <dbReference type="EMBL" id="RDI49175.1"/>
    </source>
</evidence>
<dbReference type="EMBL" id="QQAZ01000007">
    <property type="protein sequence ID" value="RDI49175.1"/>
    <property type="molecule type" value="Genomic_DNA"/>
</dbReference>
<accession>A0A370GZT0</accession>
<organism evidence="1 2">
    <name type="scientific">Nocardia mexicana</name>
    <dbReference type="NCBI Taxonomy" id="279262"/>
    <lineage>
        <taxon>Bacteria</taxon>
        <taxon>Bacillati</taxon>
        <taxon>Actinomycetota</taxon>
        <taxon>Actinomycetes</taxon>
        <taxon>Mycobacteriales</taxon>
        <taxon>Nocardiaceae</taxon>
        <taxon>Nocardia</taxon>
    </lineage>
</organism>
<reference evidence="1 2" key="1">
    <citation type="submission" date="2018-07" db="EMBL/GenBank/DDBJ databases">
        <title>Genomic Encyclopedia of Type Strains, Phase IV (KMG-IV): sequencing the most valuable type-strain genomes for metagenomic binning, comparative biology and taxonomic classification.</title>
        <authorList>
            <person name="Goeker M."/>
        </authorList>
    </citation>
    <scope>NUCLEOTIDE SEQUENCE [LARGE SCALE GENOMIC DNA]</scope>
    <source>
        <strain evidence="1 2">DSM 44952</strain>
    </source>
</reference>